<keyword evidence="2" id="KW-1185">Reference proteome</keyword>
<name>A0ABW7HIK0_9BURK</name>
<dbReference type="RefSeq" id="WP_394416143.1">
    <property type="nucleotide sequence ID" value="NZ_JBIGIC010000014.1"/>
</dbReference>
<evidence type="ECO:0000313" key="2">
    <source>
        <dbReference type="Proteomes" id="UP001606134"/>
    </source>
</evidence>
<reference evidence="1 2" key="1">
    <citation type="submission" date="2024-08" db="EMBL/GenBank/DDBJ databases">
        <authorList>
            <person name="Lu H."/>
        </authorList>
    </citation>
    <scope>NUCLEOTIDE SEQUENCE [LARGE SCALE GENOMIC DNA]</scope>
    <source>
        <strain evidence="1 2">BYS78W</strain>
    </source>
</reference>
<dbReference type="EMBL" id="JBIGIC010000014">
    <property type="protein sequence ID" value="MFG6489752.1"/>
    <property type="molecule type" value="Genomic_DNA"/>
</dbReference>
<accession>A0ABW7HIK0</accession>
<dbReference type="Proteomes" id="UP001606134">
    <property type="component" value="Unassembled WGS sequence"/>
</dbReference>
<gene>
    <name evidence="1" type="ORF">ACG04R_23955</name>
</gene>
<comment type="caution">
    <text evidence="1">The sequence shown here is derived from an EMBL/GenBank/DDBJ whole genome shotgun (WGS) entry which is preliminary data.</text>
</comment>
<organism evidence="1 2">
    <name type="scientific">Pelomonas candidula</name>
    <dbReference type="NCBI Taxonomy" id="3299025"/>
    <lineage>
        <taxon>Bacteria</taxon>
        <taxon>Pseudomonadati</taxon>
        <taxon>Pseudomonadota</taxon>
        <taxon>Betaproteobacteria</taxon>
        <taxon>Burkholderiales</taxon>
        <taxon>Sphaerotilaceae</taxon>
        <taxon>Roseateles</taxon>
    </lineage>
</organism>
<protein>
    <submittedName>
        <fullName evidence="1">Uncharacterized protein</fullName>
    </submittedName>
</protein>
<proteinExistence type="predicted"/>
<evidence type="ECO:0000313" key="1">
    <source>
        <dbReference type="EMBL" id="MFG6489752.1"/>
    </source>
</evidence>
<sequence>MHVQLATLAHASVLQLRDAIRHATFTHLPPDGRDEERFLDGVVVKDSTWGEWEETAFDVRHVPA</sequence>